<keyword evidence="1" id="KW-0472">Membrane</keyword>
<comment type="caution">
    <text evidence="2">The sequence shown here is derived from an EMBL/GenBank/DDBJ whole genome shotgun (WGS) entry which is preliminary data.</text>
</comment>
<feature type="transmembrane region" description="Helical" evidence="1">
    <location>
        <begin position="244"/>
        <end position="264"/>
    </location>
</feature>
<dbReference type="Proteomes" id="UP000239736">
    <property type="component" value="Unassembled WGS sequence"/>
</dbReference>
<keyword evidence="3" id="KW-1185">Reference proteome</keyword>
<evidence type="ECO:0000313" key="3">
    <source>
        <dbReference type="Proteomes" id="UP000239736"/>
    </source>
</evidence>
<keyword evidence="1" id="KW-1133">Transmembrane helix</keyword>
<dbReference type="InterPro" id="IPR018688">
    <property type="entry name" value="PpoB2-like"/>
</dbReference>
<reference evidence="2 3" key="1">
    <citation type="submission" date="2018-01" db="EMBL/GenBank/DDBJ databases">
        <title>Genomic Encyclopedia of Archaeal and Bacterial Type Strains, Phase II (KMG-II): from individual species to whole genera.</title>
        <authorList>
            <person name="Goeker M."/>
        </authorList>
    </citation>
    <scope>NUCLEOTIDE SEQUENCE [LARGE SCALE GENOMIC DNA]</scope>
    <source>
        <strain evidence="2 3">DSM 12048</strain>
    </source>
</reference>
<dbReference type="OrthoDB" id="164118at2"/>
<dbReference type="EMBL" id="PRDS01000007">
    <property type="protein sequence ID" value="PPB80076.1"/>
    <property type="molecule type" value="Genomic_DNA"/>
</dbReference>
<feature type="transmembrane region" description="Helical" evidence="1">
    <location>
        <begin position="147"/>
        <end position="167"/>
    </location>
</feature>
<dbReference type="Pfam" id="PF09948">
    <property type="entry name" value="PpoB2"/>
    <property type="match status" value="1"/>
</dbReference>
<accession>A0A2S5JEX8</accession>
<feature type="transmembrane region" description="Helical" evidence="1">
    <location>
        <begin position="63"/>
        <end position="86"/>
    </location>
</feature>
<protein>
    <submittedName>
        <fullName evidence="2">Putative metal-binding membrane protein</fullName>
    </submittedName>
</protein>
<feature type="transmembrane region" description="Helical" evidence="1">
    <location>
        <begin position="215"/>
        <end position="232"/>
    </location>
</feature>
<sequence>MASSGSLSGRFRGFRLPVWEVWLAVYGLILLAWIGIAAMSMQWQPDGSVPAEFWAMLCSPAAAISPFSLWAMWGLMSVAMMLPGFLPVLSTHSDLRRAGAGSGGEAAGLVAGYLAVWLGASAFGAATQYGLSRLGLVSPLGQSLSPWLNAGLLIAAGLYQFSALKAACLTRCRMPLTVFMSHWRPGPAAGFALGLRFGAHCLGCCWALMLLGLVGGVMSLGWMGAATLFMAFEKLPAIGRRLTAPAGLLLIVAGGVAALSALHLV</sequence>
<dbReference type="AlphaFoldDB" id="A0A2S5JEX8"/>
<name>A0A2S5JEX8_9RHOB</name>
<dbReference type="RefSeq" id="WP_104071888.1">
    <property type="nucleotide sequence ID" value="NZ_PRDS01000007.1"/>
</dbReference>
<keyword evidence="1" id="KW-0812">Transmembrane</keyword>
<evidence type="ECO:0000313" key="2">
    <source>
        <dbReference type="EMBL" id="PPB80076.1"/>
    </source>
</evidence>
<proteinExistence type="predicted"/>
<feature type="transmembrane region" description="Helical" evidence="1">
    <location>
        <begin position="106"/>
        <end position="127"/>
    </location>
</feature>
<feature type="transmembrane region" description="Helical" evidence="1">
    <location>
        <begin position="21"/>
        <end position="43"/>
    </location>
</feature>
<evidence type="ECO:0000256" key="1">
    <source>
        <dbReference type="SAM" id="Phobius"/>
    </source>
</evidence>
<gene>
    <name evidence="2" type="ORF">LV82_02361</name>
</gene>
<organism evidence="2 3">
    <name type="scientific">Albidovulum inexpectatum</name>
    <dbReference type="NCBI Taxonomy" id="196587"/>
    <lineage>
        <taxon>Bacteria</taxon>
        <taxon>Pseudomonadati</taxon>
        <taxon>Pseudomonadota</taxon>
        <taxon>Alphaproteobacteria</taxon>
        <taxon>Rhodobacterales</taxon>
        <taxon>Paracoccaceae</taxon>
        <taxon>Albidovulum</taxon>
    </lineage>
</organism>